<evidence type="ECO:0000313" key="1">
    <source>
        <dbReference type="EMBL" id="CRZ01968.1"/>
    </source>
</evidence>
<sequence length="129" mass="14821">MRKAMLLSGNLKHSHSRNIEYIEYHLSKFASMWLSRIIVNLKLFLREIFLGIIEAKNHQSHINFEKNSRTSPLNGLRQLHQQGSRILPFEIQLLQSFLQIVPVEGNGGRSQPSTDKTLDHLSLAHQLLG</sequence>
<proteinExistence type="predicted"/>
<organism evidence="1">
    <name type="scientific">Spongospora subterranea</name>
    <dbReference type="NCBI Taxonomy" id="70186"/>
    <lineage>
        <taxon>Eukaryota</taxon>
        <taxon>Sar</taxon>
        <taxon>Rhizaria</taxon>
        <taxon>Endomyxa</taxon>
        <taxon>Phytomyxea</taxon>
        <taxon>Plasmodiophorida</taxon>
        <taxon>Plasmodiophoridae</taxon>
        <taxon>Spongospora</taxon>
    </lineage>
</organism>
<dbReference type="AlphaFoldDB" id="A0A0H5QIZ3"/>
<accession>A0A0H5QIZ3</accession>
<protein>
    <submittedName>
        <fullName evidence="1">Uncharacterized protein</fullName>
    </submittedName>
</protein>
<dbReference type="EMBL" id="HACM01001525">
    <property type="protein sequence ID" value="CRZ01967.1"/>
    <property type="molecule type" value="Transcribed_RNA"/>
</dbReference>
<dbReference type="EMBL" id="HACM01001526">
    <property type="protein sequence ID" value="CRZ01968.1"/>
    <property type="molecule type" value="Transcribed_RNA"/>
</dbReference>
<reference evidence="1" key="1">
    <citation type="submission" date="2015-04" db="EMBL/GenBank/DDBJ databases">
        <title>The genome sequence of the plant pathogenic Rhizarian Plasmodiophora brassicae reveals insights in its biotrophic life cycle and the origin of chitin synthesis.</title>
        <authorList>
            <person name="Schwelm A."/>
            <person name="Fogelqvist J."/>
            <person name="Knaust A."/>
            <person name="Julke S."/>
            <person name="Lilja T."/>
            <person name="Dhandapani V."/>
            <person name="Bonilla-Rosso G."/>
            <person name="Karlsson M."/>
            <person name="Shevchenko A."/>
            <person name="Choi S.R."/>
            <person name="Kim H.G."/>
            <person name="Park J.Y."/>
            <person name="Lim Y.P."/>
            <person name="Ludwig-Muller J."/>
            <person name="Dixelius C."/>
        </authorList>
    </citation>
    <scope>NUCLEOTIDE SEQUENCE</scope>
    <source>
        <tissue evidence="1">Potato root galls</tissue>
    </source>
</reference>
<name>A0A0H5QIZ3_9EUKA</name>